<dbReference type="Pfam" id="PF00535">
    <property type="entry name" value="Glycos_transf_2"/>
    <property type="match status" value="1"/>
</dbReference>
<accession>A0ABU9L386</accession>
<gene>
    <name evidence="2" type="ORF">AABB81_06220</name>
</gene>
<dbReference type="InterPro" id="IPR029044">
    <property type="entry name" value="Nucleotide-diphossugar_trans"/>
</dbReference>
<reference evidence="2 3" key="1">
    <citation type="submission" date="2024-04" db="EMBL/GenBank/DDBJ databases">
        <title>whole genome sequencing of Lutimonas vermicola strain IMCC1616.</title>
        <authorList>
            <person name="Bae S.S."/>
        </authorList>
    </citation>
    <scope>NUCLEOTIDE SEQUENCE [LARGE SCALE GENOMIC DNA]</scope>
    <source>
        <strain evidence="2 3">IMCC1616</strain>
    </source>
</reference>
<dbReference type="EMBL" id="JBCDNA010000001">
    <property type="protein sequence ID" value="MEL4455485.1"/>
    <property type="molecule type" value="Genomic_DNA"/>
</dbReference>
<dbReference type="SUPFAM" id="SSF53448">
    <property type="entry name" value="Nucleotide-diphospho-sugar transferases"/>
    <property type="match status" value="1"/>
</dbReference>
<dbReference type="CDD" id="cd00761">
    <property type="entry name" value="Glyco_tranf_GTA_type"/>
    <property type="match status" value="1"/>
</dbReference>
<comment type="caution">
    <text evidence="2">The sequence shown here is derived from an EMBL/GenBank/DDBJ whole genome shotgun (WGS) entry which is preliminary data.</text>
</comment>
<dbReference type="Proteomes" id="UP001474120">
    <property type="component" value="Unassembled WGS sequence"/>
</dbReference>
<dbReference type="EC" id="2.4.-.-" evidence="2"/>
<dbReference type="InterPro" id="IPR050834">
    <property type="entry name" value="Glycosyltransf_2"/>
</dbReference>
<dbReference type="RefSeq" id="WP_342159319.1">
    <property type="nucleotide sequence ID" value="NZ_JBCDNA010000001.1"/>
</dbReference>
<protein>
    <submittedName>
        <fullName evidence="2">Glycosyltransferase family 2 protein</fullName>
        <ecNumber evidence="2">2.4.-.-</ecNumber>
    </submittedName>
</protein>
<name>A0ABU9L386_9FLAO</name>
<dbReference type="PANTHER" id="PTHR43685">
    <property type="entry name" value="GLYCOSYLTRANSFERASE"/>
    <property type="match status" value="1"/>
</dbReference>
<organism evidence="2 3">
    <name type="scientific">Lutimonas vermicola</name>
    <dbReference type="NCBI Taxonomy" id="414288"/>
    <lineage>
        <taxon>Bacteria</taxon>
        <taxon>Pseudomonadati</taxon>
        <taxon>Bacteroidota</taxon>
        <taxon>Flavobacteriia</taxon>
        <taxon>Flavobacteriales</taxon>
        <taxon>Flavobacteriaceae</taxon>
        <taxon>Lutimonas</taxon>
    </lineage>
</organism>
<feature type="domain" description="Glycosyltransferase 2-like" evidence="1">
    <location>
        <begin position="6"/>
        <end position="147"/>
    </location>
</feature>
<dbReference type="PANTHER" id="PTHR43685:SF2">
    <property type="entry name" value="GLYCOSYLTRANSFERASE 2-LIKE DOMAIN-CONTAINING PROTEIN"/>
    <property type="match status" value="1"/>
</dbReference>
<sequence>MNNLISVIVPTFKRPDRLLRALKSVFSQTCQEFEILVIDDDPLENHLEELLKGLEDDRIRLFKNERKKGANGARNFGILNSKGKFLAFLDDDDEWLPDYLQSQRDILQKSNNSYGLVHADYYFEENQLWKKKHQSYQGNILAPLITDRFRIGSGSNIFIKSSVIKTTGLWDEEMKRQQDLEFLVRVLSNFMACSNSIVGLKVYGHNDPSPEKTFETREFYVHKIQPYLNLISEKEQNLFFSNHYRRQANYLVKMKAYKKAILYWNKAAKYKTFVPRKDGKILISLVRSL</sequence>
<dbReference type="InterPro" id="IPR001173">
    <property type="entry name" value="Glyco_trans_2-like"/>
</dbReference>
<dbReference type="GO" id="GO:0016757">
    <property type="term" value="F:glycosyltransferase activity"/>
    <property type="evidence" value="ECO:0007669"/>
    <property type="project" value="UniProtKB-KW"/>
</dbReference>
<evidence type="ECO:0000313" key="2">
    <source>
        <dbReference type="EMBL" id="MEL4455485.1"/>
    </source>
</evidence>
<dbReference type="Gene3D" id="3.90.550.10">
    <property type="entry name" value="Spore Coat Polysaccharide Biosynthesis Protein SpsA, Chain A"/>
    <property type="match status" value="1"/>
</dbReference>
<proteinExistence type="predicted"/>
<evidence type="ECO:0000313" key="3">
    <source>
        <dbReference type="Proteomes" id="UP001474120"/>
    </source>
</evidence>
<keyword evidence="2" id="KW-0808">Transferase</keyword>
<keyword evidence="2" id="KW-0328">Glycosyltransferase</keyword>
<evidence type="ECO:0000259" key="1">
    <source>
        <dbReference type="Pfam" id="PF00535"/>
    </source>
</evidence>
<keyword evidence="3" id="KW-1185">Reference proteome</keyword>